<evidence type="ECO:0000313" key="3">
    <source>
        <dbReference type="Proteomes" id="UP000030762"/>
    </source>
</evidence>
<name>T0Q5H7_SAPDV</name>
<keyword evidence="3" id="KW-1185">Reference proteome</keyword>
<dbReference type="VEuPathDB" id="FungiDB:SDRG_13560"/>
<sequence>MRRFLLVRFQPVSYQLKRYFVLTQNVLSYEECDRNGRPLDRVDIPVSSINAVRLGGASHARLDTRASAIDVITAHNGTLQLRPELATDWGAWAQALCSVVPSRCVDPALRDRFQLPDVDHVDVSLLLLADDTVGDAVDTIVHAYHSRLNAPLRTDCDMSNYVLCMTDNDVSLANRQRLLCTYEHVRYCMASLQPLRVTVTLATDYVLARDETFVDPYDASIYTSCQ</sequence>
<dbReference type="InterPro" id="IPR011993">
    <property type="entry name" value="PH-like_dom_sf"/>
</dbReference>
<dbReference type="PROSITE" id="PS51546">
    <property type="entry name" value="PI3K_RBD"/>
    <property type="match status" value="1"/>
</dbReference>
<dbReference type="Gene3D" id="2.30.29.30">
    <property type="entry name" value="Pleckstrin-homology domain (PH domain)/Phosphotyrosine-binding domain (PTB)"/>
    <property type="match status" value="1"/>
</dbReference>
<organism evidence="2 3">
    <name type="scientific">Saprolegnia diclina (strain VS20)</name>
    <dbReference type="NCBI Taxonomy" id="1156394"/>
    <lineage>
        <taxon>Eukaryota</taxon>
        <taxon>Sar</taxon>
        <taxon>Stramenopiles</taxon>
        <taxon>Oomycota</taxon>
        <taxon>Saprolegniomycetes</taxon>
        <taxon>Saprolegniales</taxon>
        <taxon>Saprolegniaceae</taxon>
        <taxon>Saprolegnia</taxon>
    </lineage>
</organism>
<feature type="domain" description="PI3K-RBD" evidence="1">
    <location>
        <begin position="106"/>
        <end position="201"/>
    </location>
</feature>
<dbReference type="EMBL" id="JH767192">
    <property type="protein sequence ID" value="EQC28685.1"/>
    <property type="molecule type" value="Genomic_DNA"/>
</dbReference>
<dbReference type="AlphaFoldDB" id="T0Q5H7"/>
<dbReference type="SUPFAM" id="SSF50729">
    <property type="entry name" value="PH domain-like"/>
    <property type="match status" value="1"/>
</dbReference>
<dbReference type="STRING" id="1156394.T0Q5H7"/>
<gene>
    <name evidence="2" type="ORF">SDRG_13560</name>
</gene>
<dbReference type="GeneID" id="19954287"/>
<evidence type="ECO:0000259" key="1">
    <source>
        <dbReference type="PROSITE" id="PS51546"/>
    </source>
</evidence>
<dbReference type="InParanoid" id="T0Q5H7"/>
<evidence type="ECO:0000313" key="2">
    <source>
        <dbReference type="EMBL" id="EQC28685.1"/>
    </source>
</evidence>
<proteinExistence type="predicted"/>
<reference evidence="2 3" key="1">
    <citation type="submission" date="2012-04" db="EMBL/GenBank/DDBJ databases">
        <title>The Genome Sequence of Saprolegnia declina VS20.</title>
        <authorList>
            <consortium name="The Broad Institute Genome Sequencing Platform"/>
            <person name="Russ C."/>
            <person name="Nusbaum C."/>
            <person name="Tyler B."/>
            <person name="van West P."/>
            <person name="Dieguez-Uribeondo J."/>
            <person name="de Bruijn I."/>
            <person name="Tripathy S."/>
            <person name="Jiang R."/>
            <person name="Young S.K."/>
            <person name="Zeng Q."/>
            <person name="Gargeya S."/>
            <person name="Fitzgerald M."/>
            <person name="Haas B."/>
            <person name="Abouelleil A."/>
            <person name="Alvarado L."/>
            <person name="Arachchi H.M."/>
            <person name="Berlin A."/>
            <person name="Chapman S.B."/>
            <person name="Goldberg J."/>
            <person name="Griggs A."/>
            <person name="Gujja S."/>
            <person name="Hansen M."/>
            <person name="Howarth C."/>
            <person name="Imamovic A."/>
            <person name="Larimer J."/>
            <person name="McCowen C."/>
            <person name="Montmayeur A."/>
            <person name="Murphy C."/>
            <person name="Neiman D."/>
            <person name="Pearson M."/>
            <person name="Priest M."/>
            <person name="Roberts A."/>
            <person name="Saif S."/>
            <person name="Shea T."/>
            <person name="Sisk P."/>
            <person name="Sykes S."/>
            <person name="Wortman J."/>
            <person name="Nusbaum C."/>
            <person name="Birren B."/>
        </authorList>
    </citation>
    <scope>NUCLEOTIDE SEQUENCE [LARGE SCALE GENOMIC DNA]</scope>
    <source>
        <strain evidence="2 3">VS20</strain>
    </source>
</reference>
<protein>
    <recommendedName>
        <fullName evidence="1">PI3K-RBD domain-containing protein</fullName>
    </recommendedName>
</protein>
<dbReference type="Proteomes" id="UP000030762">
    <property type="component" value="Unassembled WGS sequence"/>
</dbReference>
<dbReference type="InterPro" id="IPR000341">
    <property type="entry name" value="PI3K_Ras-bd_dom"/>
</dbReference>
<dbReference type="CDD" id="cd00821">
    <property type="entry name" value="PH"/>
    <property type="match status" value="1"/>
</dbReference>
<accession>T0Q5H7</accession>
<dbReference type="RefSeq" id="XP_008617877.1">
    <property type="nucleotide sequence ID" value="XM_008619655.1"/>
</dbReference>